<reference evidence="2" key="1">
    <citation type="submission" date="2020-07" db="EMBL/GenBank/DDBJ databases">
        <authorList>
            <person name="Tarantini F.S."/>
            <person name="Hong K.W."/>
            <person name="Chan K.G."/>
        </authorList>
    </citation>
    <scope>NUCLEOTIDE SEQUENCE</scope>
    <source>
        <strain evidence="2">32-07</strain>
    </source>
</reference>
<organism evidence="2 3">
    <name type="scientific">Actinomadura graeca</name>
    <dbReference type="NCBI Taxonomy" id="2750812"/>
    <lineage>
        <taxon>Bacteria</taxon>
        <taxon>Bacillati</taxon>
        <taxon>Actinomycetota</taxon>
        <taxon>Actinomycetes</taxon>
        <taxon>Streptosporangiales</taxon>
        <taxon>Thermomonosporaceae</taxon>
        <taxon>Actinomadura</taxon>
    </lineage>
</organism>
<name>A0ABX8R191_9ACTN</name>
<gene>
    <name evidence="2" type="ORF">AGRA3207_003819</name>
</gene>
<dbReference type="InterPro" id="IPR007899">
    <property type="entry name" value="CHAD_dom"/>
</dbReference>
<protein>
    <submittedName>
        <fullName evidence="2">CYTH and CHAD domain-containing protein</fullName>
    </submittedName>
</protein>
<dbReference type="SUPFAM" id="SSF55154">
    <property type="entry name" value="CYTH-like phosphatases"/>
    <property type="match status" value="1"/>
</dbReference>
<dbReference type="PANTHER" id="PTHR39339">
    <property type="entry name" value="SLR1444 PROTEIN"/>
    <property type="match status" value="1"/>
</dbReference>
<dbReference type="InterPro" id="IPR033469">
    <property type="entry name" value="CYTH-like_dom_sf"/>
</dbReference>
<keyword evidence="3" id="KW-1185">Reference proteome</keyword>
<dbReference type="CDD" id="cd07374">
    <property type="entry name" value="CYTH-like_Pase"/>
    <property type="match status" value="1"/>
</dbReference>
<feature type="domain" description="CHAD" evidence="1">
    <location>
        <begin position="245"/>
        <end position="516"/>
    </location>
</feature>
<dbReference type="SMART" id="SM00880">
    <property type="entry name" value="CHAD"/>
    <property type="match status" value="1"/>
</dbReference>
<dbReference type="Gene3D" id="2.40.320.10">
    <property type="entry name" value="Hypothetical Protein Pfu-838710-001"/>
    <property type="match status" value="1"/>
</dbReference>
<dbReference type="Pfam" id="PF05235">
    <property type="entry name" value="CHAD"/>
    <property type="match status" value="1"/>
</dbReference>
<dbReference type="InterPro" id="IPR038186">
    <property type="entry name" value="CHAD_dom_sf"/>
</dbReference>
<sequence>MAVKHVEIEHKYDAVAEFVLPDLDGLPGVASVSEPVTHELHASYFDTRDLRLAAHGITLRRRRGGSDAGWHLKMPLGPDSKQELHAPLGRPRIVPPRLAALVAAYTRGAALDPVATLDTERTVVRLLDEDGGVLAEVADDLVTGRDVRVPDAVAAEAATADAVVLAVAAVTEQWREIEVELGDGTHELLKAVGKRLRRAGAKRAKSSSKLGRLLDGAIVPSEAKAARAATRARLVAATQNGKAPVVTTAETVMAYLAAQVEAVVEYDPKARMGEHDAVHRMRIAVRRIRSTLKSYRTVLDVDGTLGEELKWLAAALGEVRDLEVLRMRFEEKLDGAASAWMEDLARQERAAYRRLNIALKDARYFSLLDRLESLIAEPPLGKAAEKKARKELPVLVTKAWDRMAKQYATIAVAEDPDIARHDTRKAAKRARYAAEVAVPVLGVAARRVAKDAKRIQEVLGEYQDGIIAMEHLQTAGTRPRVAASDAFTLGVLYGKEQCAAEAARDRLDVTWSQTLGPSF</sequence>
<evidence type="ECO:0000313" key="3">
    <source>
        <dbReference type="Proteomes" id="UP001049518"/>
    </source>
</evidence>
<evidence type="ECO:0000313" key="2">
    <source>
        <dbReference type="EMBL" id="QXJ22763.1"/>
    </source>
</evidence>
<dbReference type="EMBL" id="CP059572">
    <property type="protein sequence ID" value="QXJ22763.1"/>
    <property type="molecule type" value="Genomic_DNA"/>
</dbReference>
<dbReference type="Pfam" id="PF01928">
    <property type="entry name" value="CYTH"/>
    <property type="match status" value="1"/>
</dbReference>
<proteinExistence type="predicted"/>
<dbReference type="Proteomes" id="UP001049518">
    <property type="component" value="Chromosome"/>
</dbReference>
<dbReference type="Gene3D" id="1.40.20.10">
    <property type="entry name" value="CHAD domain"/>
    <property type="match status" value="1"/>
</dbReference>
<dbReference type="InterPro" id="IPR023577">
    <property type="entry name" value="CYTH_domain"/>
</dbReference>
<evidence type="ECO:0000259" key="1">
    <source>
        <dbReference type="PROSITE" id="PS51708"/>
    </source>
</evidence>
<dbReference type="RefSeq" id="WP_231336096.1">
    <property type="nucleotide sequence ID" value="NZ_CP059572.1"/>
</dbReference>
<dbReference type="PROSITE" id="PS51708">
    <property type="entry name" value="CHAD"/>
    <property type="match status" value="1"/>
</dbReference>
<dbReference type="PANTHER" id="PTHR39339:SF1">
    <property type="entry name" value="CHAD DOMAIN-CONTAINING PROTEIN"/>
    <property type="match status" value="1"/>
</dbReference>
<accession>A0ABX8R191</accession>
<dbReference type="SMART" id="SM01118">
    <property type="entry name" value="CYTH"/>
    <property type="match status" value="1"/>
</dbReference>